<evidence type="ECO:0000313" key="7">
    <source>
        <dbReference type="EMBL" id="KRG30589.1"/>
    </source>
</evidence>
<keyword evidence="4 5" id="KW-0472">Membrane</keyword>
<proteinExistence type="predicted"/>
<keyword evidence="2 5" id="KW-0812">Transmembrane</keyword>
<feature type="transmembrane region" description="Helical" evidence="5">
    <location>
        <begin position="118"/>
        <end position="136"/>
    </location>
</feature>
<dbReference type="OrthoDB" id="648842at2"/>
<feature type="transmembrane region" description="Helical" evidence="5">
    <location>
        <begin position="78"/>
        <end position="98"/>
    </location>
</feature>
<name>A0A0Q9ZBZ7_9FLAO</name>
<dbReference type="NCBIfam" id="NF045576">
    <property type="entry name" value="BT_3928_fam"/>
    <property type="match status" value="1"/>
</dbReference>
<comment type="subcellular location">
    <subcellularLocation>
        <location evidence="1">Membrane</location>
        <topology evidence="1">Multi-pass membrane protein</topology>
    </subcellularLocation>
</comment>
<dbReference type="Proteomes" id="UP000051643">
    <property type="component" value="Unassembled WGS sequence"/>
</dbReference>
<feature type="transmembrane region" description="Helical" evidence="5">
    <location>
        <begin position="148"/>
        <end position="169"/>
    </location>
</feature>
<dbReference type="InterPro" id="IPR009908">
    <property type="entry name" value="Methylamine_util_MauE"/>
</dbReference>
<reference evidence="7" key="1">
    <citation type="submission" date="2015-10" db="EMBL/GenBank/DDBJ databases">
        <title>Draft genome sequence of Salegentibacter mishustinae KCTC 12263.</title>
        <authorList>
            <person name="Lin W."/>
            <person name="Zheng Q."/>
        </authorList>
    </citation>
    <scope>NUCLEOTIDE SEQUENCE [LARGE SCALE GENOMIC DNA]</scope>
    <source>
        <strain evidence="7">KCTC 12263</strain>
    </source>
</reference>
<evidence type="ECO:0000259" key="6">
    <source>
        <dbReference type="Pfam" id="PF07291"/>
    </source>
</evidence>
<dbReference type="GO" id="GO:0030416">
    <property type="term" value="P:methylamine metabolic process"/>
    <property type="evidence" value="ECO:0007669"/>
    <property type="project" value="InterPro"/>
</dbReference>
<feature type="transmembrane region" description="Helical" evidence="5">
    <location>
        <begin position="47"/>
        <end position="71"/>
    </location>
</feature>
<organism evidence="7 8">
    <name type="scientific">Salegentibacter mishustinae</name>
    <dbReference type="NCBI Taxonomy" id="270918"/>
    <lineage>
        <taxon>Bacteria</taxon>
        <taxon>Pseudomonadati</taxon>
        <taxon>Bacteroidota</taxon>
        <taxon>Flavobacteriia</taxon>
        <taxon>Flavobacteriales</taxon>
        <taxon>Flavobacteriaceae</taxon>
        <taxon>Salegentibacter</taxon>
    </lineage>
</organism>
<protein>
    <submittedName>
        <fullName evidence="7">DoxX family protein</fullName>
    </submittedName>
</protein>
<evidence type="ECO:0000256" key="2">
    <source>
        <dbReference type="ARBA" id="ARBA00022692"/>
    </source>
</evidence>
<keyword evidence="8" id="KW-1185">Reference proteome</keyword>
<evidence type="ECO:0000256" key="1">
    <source>
        <dbReference type="ARBA" id="ARBA00004141"/>
    </source>
</evidence>
<comment type="caution">
    <text evidence="7">The sequence shown here is derived from an EMBL/GenBank/DDBJ whole genome shotgun (WGS) entry which is preliminary data.</text>
</comment>
<evidence type="ECO:0000256" key="4">
    <source>
        <dbReference type="ARBA" id="ARBA00023136"/>
    </source>
</evidence>
<keyword evidence="3 5" id="KW-1133">Transmembrane helix</keyword>
<dbReference type="GO" id="GO:0016020">
    <property type="term" value="C:membrane"/>
    <property type="evidence" value="ECO:0007669"/>
    <property type="project" value="UniProtKB-SubCell"/>
</dbReference>
<dbReference type="AlphaFoldDB" id="A0A0Q9ZBZ7"/>
<dbReference type="STRING" id="270918.APR42_01610"/>
<sequence length="364" mass="42065">MKLLVGISRILVGVLFIFSGFIKLNDPLGFSYKLQEYFSPEVLGLDVLIPFSLVIAIVLVVFELVVGIMLLIGYLPKFTVWSLLLMIVFFTFLTFYSAYFNKVTDCGCFGDAIPLTPWQSFIKDVILLIFILILFFNRKLITPVFNPISHRWIIFLSFMLCFWFCYHVLMHLPVFDFRAYKIGNNIEELMQVPEDDQKAVYEYEWTFNQNGEEVKVTTDGTYPNQEGEFVGVETTMIEEGYVPPIQDFQIEVDGENITDEILNAEKLFMVVAYDLPHTEQEGFKAIQELARQAKEKGYDVVGLTASNDKDQQKILEKFNLDFKFYLVDKKTLQTIVRSNPGLLVLKNATITQKKHWFDASDIKL</sequence>
<feature type="domain" description="Methylamine utilisation protein MauE" evidence="6">
    <location>
        <begin position="1"/>
        <end position="136"/>
    </location>
</feature>
<accession>A0A0Q9ZBZ7</accession>
<dbReference type="RefSeq" id="WP_057480412.1">
    <property type="nucleotide sequence ID" value="NZ_BMWR01000002.1"/>
</dbReference>
<feature type="transmembrane region" description="Helical" evidence="5">
    <location>
        <begin position="7"/>
        <end position="24"/>
    </location>
</feature>
<evidence type="ECO:0000256" key="3">
    <source>
        <dbReference type="ARBA" id="ARBA00022989"/>
    </source>
</evidence>
<dbReference type="Pfam" id="PF07291">
    <property type="entry name" value="MauE"/>
    <property type="match status" value="1"/>
</dbReference>
<evidence type="ECO:0000313" key="8">
    <source>
        <dbReference type="Proteomes" id="UP000051643"/>
    </source>
</evidence>
<gene>
    <name evidence="7" type="ORF">APR42_01610</name>
</gene>
<evidence type="ECO:0000256" key="5">
    <source>
        <dbReference type="SAM" id="Phobius"/>
    </source>
</evidence>
<dbReference type="EMBL" id="LKTP01000001">
    <property type="protein sequence ID" value="KRG30589.1"/>
    <property type="molecule type" value="Genomic_DNA"/>
</dbReference>